<dbReference type="Gene3D" id="3.30.1330.60">
    <property type="entry name" value="OmpA-like domain"/>
    <property type="match status" value="1"/>
</dbReference>
<protein>
    <recommendedName>
        <fullName evidence="5">OmpA-like domain-containing protein</fullName>
    </recommendedName>
</protein>
<reference evidence="6 7" key="1">
    <citation type="submission" date="2015-03" db="EMBL/GenBank/DDBJ databases">
        <title>Genome sequence of Tenacibaculum sp. S2-2, isolated from intestinal microbiota of sea cucumber, Apostichopus japonicas.</title>
        <authorList>
            <person name="Shao Z."/>
            <person name="Wang L."/>
            <person name="Li X."/>
        </authorList>
    </citation>
    <scope>NUCLEOTIDE SEQUENCE [LARGE SCALE GENOMIC DNA]</scope>
    <source>
        <strain evidence="6 7">S2-2</strain>
    </source>
</reference>
<dbReference type="InterPro" id="IPR008969">
    <property type="entry name" value="CarboxyPept-like_regulatory"/>
</dbReference>
<keyword evidence="7" id="KW-1185">Reference proteome</keyword>
<keyword evidence="2 4" id="KW-0472">Membrane</keyword>
<dbReference type="InterPro" id="IPR050330">
    <property type="entry name" value="Bact_OuterMem_StrucFunc"/>
</dbReference>
<dbReference type="SUPFAM" id="SSF49464">
    <property type="entry name" value="Carboxypeptidase regulatory domain-like"/>
    <property type="match status" value="1"/>
</dbReference>
<evidence type="ECO:0000259" key="5">
    <source>
        <dbReference type="PROSITE" id="PS51123"/>
    </source>
</evidence>
<evidence type="ECO:0000313" key="7">
    <source>
        <dbReference type="Proteomes" id="UP000194221"/>
    </source>
</evidence>
<dbReference type="Gene3D" id="2.60.40.1120">
    <property type="entry name" value="Carboxypeptidase-like, regulatory domain"/>
    <property type="match status" value="1"/>
</dbReference>
<dbReference type="RefSeq" id="WP_086031652.1">
    <property type="nucleotide sequence ID" value="NZ_LAPZ01000018.1"/>
</dbReference>
<feature type="domain" description="OmpA-like" evidence="5">
    <location>
        <begin position="519"/>
        <end position="642"/>
    </location>
</feature>
<sequence length="653" mass="75369">MRRTIPLQILICILFTTITFGQRKYAADRYFNEFAYKKSTELYKVIYEKGDDSYLVLSRLGDSHYFNFEFDLAEKYYNKLMNSYMSVASPKHIFRYSQVLKTNGKVKESDKWLFKLKNIGNDSRAEALEKNEDYFVEYSNKPKTYINIHNISSNTKYSDFGGFLYKNGFYFASAKPKSEKDKKLYRWNRQPFLNIYKTEKKEVKENKVLEVEDANMINELSSKYHESNLIITKDGKKAYFTRDNFDGKRLQGDKDRVSHLKIYSVERIGDVWGNIQELPFNSKDYSCGHPALSPDERTLYFVSDMANGYGGTDIYKADILGNNTFGEPVNLGKSINTEGREMFPFMGNNGTLFFASDGHLGLGALDIFESKKENNRFTSPVNLGSPVNGPFDDFAFVINDEHTYGFFSSNRKGGEGDDDIYSFTIYNCKEDIKGIVSDSRTGEPISEVLVQLMNSKGEPIEEQRTRGAGEYLFKKIDCEKNFVVVVSKENYRNAKKDTKTLDINKETVVENIQLESLIVENQIVINPIYFDFDLHNIREDAEYELEHIVSVLNNNPDLIIKIESHTDSRGTKEYNKTLSSNRAKSTRDYIISRGINADRIESAIGYGEDKLLNDCDDANQSKCTEEEHQKNRRSYFYIVKRGDNIKVTNQKKE</sequence>
<dbReference type="CDD" id="cd07185">
    <property type="entry name" value="OmpA_C-like"/>
    <property type="match status" value="1"/>
</dbReference>
<dbReference type="AlphaFoldDB" id="A0A1Y2P9I4"/>
<evidence type="ECO:0000256" key="4">
    <source>
        <dbReference type="PROSITE-ProRule" id="PRU00473"/>
    </source>
</evidence>
<dbReference type="Gene3D" id="2.120.10.30">
    <property type="entry name" value="TolB, C-terminal domain"/>
    <property type="match status" value="1"/>
</dbReference>
<evidence type="ECO:0000256" key="2">
    <source>
        <dbReference type="ARBA" id="ARBA00023136"/>
    </source>
</evidence>
<organism evidence="6 7">
    <name type="scientific">Tenacibaculum holothuriorum</name>
    <dbReference type="NCBI Taxonomy" id="1635173"/>
    <lineage>
        <taxon>Bacteria</taxon>
        <taxon>Pseudomonadati</taxon>
        <taxon>Bacteroidota</taxon>
        <taxon>Flavobacteriia</taxon>
        <taxon>Flavobacteriales</taxon>
        <taxon>Flavobacteriaceae</taxon>
        <taxon>Tenacibaculum</taxon>
    </lineage>
</organism>
<dbReference type="Pfam" id="PF13620">
    <property type="entry name" value="CarboxypepD_reg"/>
    <property type="match status" value="1"/>
</dbReference>
<dbReference type="EMBL" id="LAPZ01000018">
    <property type="protein sequence ID" value="OSY86840.1"/>
    <property type="molecule type" value="Genomic_DNA"/>
</dbReference>
<comment type="subcellular location">
    <subcellularLocation>
        <location evidence="1">Cell outer membrane</location>
    </subcellularLocation>
</comment>
<dbReference type="PANTHER" id="PTHR30329">
    <property type="entry name" value="STATOR ELEMENT OF FLAGELLAR MOTOR COMPLEX"/>
    <property type="match status" value="1"/>
</dbReference>
<dbReference type="InterPro" id="IPR006664">
    <property type="entry name" value="OMP_bac"/>
</dbReference>
<dbReference type="InterPro" id="IPR036737">
    <property type="entry name" value="OmpA-like_sf"/>
</dbReference>
<evidence type="ECO:0000256" key="3">
    <source>
        <dbReference type="ARBA" id="ARBA00023237"/>
    </source>
</evidence>
<accession>A0A1Y2P9I4</accession>
<evidence type="ECO:0000256" key="1">
    <source>
        <dbReference type="ARBA" id="ARBA00004442"/>
    </source>
</evidence>
<dbReference type="Pfam" id="PF00691">
    <property type="entry name" value="OmpA"/>
    <property type="match status" value="1"/>
</dbReference>
<dbReference type="PRINTS" id="PR01021">
    <property type="entry name" value="OMPADOMAIN"/>
</dbReference>
<dbReference type="PROSITE" id="PS51123">
    <property type="entry name" value="OMPA_2"/>
    <property type="match status" value="1"/>
</dbReference>
<dbReference type="InterPro" id="IPR011042">
    <property type="entry name" value="6-blade_b-propeller_TolB-like"/>
</dbReference>
<dbReference type="InterPro" id="IPR011659">
    <property type="entry name" value="WD40"/>
</dbReference>
<dbReference type="Pfam" id="PF07676">
    <property type="entry name" value="PD40"/>
    <property type="match status" value="2"/>
</dbReference>
<proteinExistence type="predicted"/>
<name>A0A1Y2P9I4_9FLAO</name>
<dbReference type="InParanoid" id="A0A1Y2P9I4"/>
<dbReference type="STRING" id="1635173.WH52_14255"/>
<dbReference type="SUPFAM" id="SSF82171">
    <property type="entry name" value="DPP6 N-terminal domain-like"/>
    <property type="match status" value="1"/>
</dbReference>
<dbReference type="InterPro" id="IPR006665">
    <property type="entry name" value="OmpA-like"/>
</dbReference>
<dbReference type="SUPFAM" id="SSF103088">
    <property type="entry name" value="OmpA-like"/>
    <property type="match status" value="1"/>
</dbReference>
<dbReference type="OrthoDB" id="9809364at2"/>
<evidence type="ECO:0000313" key="6">
    <source>
        <dbReference type="EMBL" id="OSY86840.1"/>
    </source>
</evidence>
<dbReference type="Proteomes" id="UP000194221">
    <property type="component" value="Unassembled WGS sequence"/>
</dbReference>
<dbReference type="GO" id="GO:0009279">
    <property type="term" value="C:cell outer membrane"/>
    <property type="evidence" value="ECO:0007669"/>
    <property type="project" value="UniProtKB-SubCell"/>
</dbReference>
<keyword evidence="3" id="KW-0998">Cell outer membrane</keyword>
<comment type="caution">
    <text evidence="6">The sequence shown here is derived from an EMBL/GenBank/DDBJ whole genome shotgun (WGS) entry which is preliminary data.</text>
</comment>
<gene>
    <name evidence="6" type="ORF">WH52_14255</name>
</gene>
<dbReference type="PANTHER" id="PTHR30329:SF21">
    <property type="entry name" value="LIPOPROTEIN YIAD-RELATED"/>
    <property type="match status" value="1"/>
</dbReference>